<organism evidence="3 4">
    <name type="scientific">Malus domestica</name>
    <name type="common">Apple</name>
    <name type="synonym">Pyrus malus</name>
    <dbReference type="NCBI Taxonomy" id="3750"/>
    <lineage>
        <taxon>Eukaryota</taxon>
        <taxon>Viridiplantae</taxon>
        <taxon>Streptophyta</taxon>
        <taxon>Embryophyta</taxon>
        <taxon>Tracheophyta</taxon>
        <taxon>Spermatophyta</taxon>
        <taxon>Magnoliopsida</taxon>
        <taxon>eudicotyledons</taxon>
        <taxon>Gunneridae</taxon>
        <taxon>Pentapetalae</taxon>
        <taxon>rosids</taxon>
        <taxon>fabids</taxon>
        <taxon>Rosales</taxon>
        <taxon>Rosaceae</taxon>
        <taxon>Amygdaloideae</taxon>
        <taxon>Maleae</taxon>
        <taxon>Malus</taxon>
    </lineage>
</organism>
<comment type="caution">
    <text evidence="3">The sequence shown here is derived from an EMBL/GenBank/DDBJ whole genome shotgun (WGS) entry which is preliminary data.</text>
</comment>
<evidence type="ECO:0000256" key="2">
    <source>
        <dbReference type="SAM" id="Phobius"/>
    </source>
</evidence>
<keyword evidence="1" id="KW-0407">Ion channel</keyword>
<keyword evidence="1" id="KW-0406">Ion transport</keyword>
<proteinExistence type="predicted"/>
<dbReference type="PANTHER" id="PTHR45651">
    <property type="entry name" value="CYCLIC NUCLEOTIDE-GATED ION CHANNEL 15-RELATED-RELATED"/>
    <property type="match status" value="1"/>
</dbReference>
<gene>
    <name evidence="3" type="ORF">DVH24_023194</name>
</gene>
<dbReference type="GO" id="GO:0016020">
    <property type="term" value="C:membrane"/>
    <property type="evidence" value="ECO:0007669"/>
    <property type="project" value="UniProtKB-SubCell"/>
</dbReference>
<protein>
    <recommendedName>
        <fullName evidence="5">Ion transport domain-containing protein</fullName>
    </recommendedName>
</protein>
<accession>A0A498KLL0</accession>
<reference evidence="3 4" key="1">
    <citation type="submission" date="2018-10" db="EMBL/GenBank/DDBJ databases">
        <title>A high-quality apple genome assembly.</title>
        <authorList>
            <person name="Hu J."/>
        </authorList>
    </citation>
    <scope>NUCLEOTIDE SEQUENCE [LARGE SCALE GENOMIC DNA]</scope>
    <source>
        <strain evidence="4">cv. HFTH1</strain>
        <tissue evidence="3">Young leaf</tissue>
    </source>
</reference>
<dbReference type="EMBL" id="RDQH01000327">
    <property type="protein sequence ID" value="RXI09050.1"/>
    <property type="molecule type" value="Genomic_DNA"/>
</dbReference>
<evidence type="ECO:0000256" key="1">
    <source>
        <dbReference type="ARBA" id="ARBA00023303"/>
    </source>
</evidence>
<sequence length="139" mass="15913">MELKRTPKEEITETSIWIKGVLNLSMYIMASHALGAMWYFFAIRMMRCWHSACRKDDGCDNRNFHCHDHHAFRNTTILNDLCPLNSSDTLPFNFGIFATVLQYGIVGSTDYFQKFSNCFSWGLQNLSSFGSNLHPSADG</sequence>
<name>A0A498KLL0_MALDO</name>
<dbReference type="GO" id="GO:0034220">
    <property type="term" value="P:monoatomic ion transmembrane transport"/>
    <property type="evidence" value="ECO:0007669"/>
    <property type="project" value="UniProtKB-KW"/>
</dbReference>
<keyword evidence="2" id="KW-0472">Membrane</keyword>
<dbReference type="AlphaFoldDB" id="A0A498KLL0"/>
<keyword evidence="1" id="KW-0813">Transport</keyword>
<feature type="transmembrane region" description="Helical" evidence="2">
    <location>
        <begin position="20"/>
        <end position="41"/>
    </location>
</feature>
<keyword evidence="4" id="KW-1185">Reference proteome</keyword>
<dbReference type="PANTHER" id="PTHR45651:SF68">
    <property type="entry name" value="ION TRANSPORT DOMAIN-CONTAINING PROTEIN"/>
    <property type="match status" value="1"/>
</dbReference>
<dbReference type="Proteomes" id="UP000290289">
    <property type="component" value="Chromosome 1"/>
</dbReference>
<keyword evidence="2" id="KW-0812">Transmembrane</keyword>
<keyword evidence="2" id="KW-1133">Transmembrane helix</keyword>
<evidence type="ECO:0000313" key="3">
    <source>
        <dbReference type="EMBL" id="RXI09050.1"/>
    </source>
</evidence>
<evidence type="ECO:0008006" key="5">
    <source>
        <dbReference type="Google" id="ProtNLM"/>
    </source>
</evidence>
<evidence type="ECO:0000313" key="4">
    <source>
        <dbReference type="Proteomes" id="UP000290289"/>
    </source>
</evidence>